<dbReference type="GO" id="GO:0005737">
    <property type="term" value="C:cytoplasm"/>
    <property type="evidence" value="ECO:0007669"/>
    <property type="project" value="TreeGrafter"/>
</dbReference>
<evidence type="ECO:0000256" key="4">
    <source>
        <dbReference type="ARBA" id="ARBA00022842"/>
    </source>
</evidence>
<keyword evidence="5 9" id="KW-0784">Thiamine biosynthesis</keyword>
<comment type="catalytic activity">
    <reaction evidence="8 9 10">
        <text>2-[(2R,5Z)-2-carboxy-4-methylthiazol-5(2H)-ylidene]ethyl phosphate + 4-amino-2-methyl-5-(diphosphooxymethyl)pyrimidine + 2 H(+) = thiamine phosphate + CO2 + diphosphate</text>
        <dbReference type="Rhea" id="RHEA:47844"/>
        <dbReference type="ChEBI" id="CHEBI:15378"/>
        <dbReference type="ChEBI" id="CHEBI:16526"/>
        <dbReference type="ChEBI" id="CHEBI:33019"/>
        <dbReference type="ChEBI" id="CHEBI:37575"/>
        <dbReference type="ChEBI" id="CHEBI:57841"/>
        <dbReference type="ChEBI" id="CHEBI:62899"/>
        <dbReference type="EC" id="2.5.1.3"/>
    </reaction>
</comment>
<evidence type="ECO:0000256" key="3">
    <source>
        <dbReference type="ARBA" id="ARBA00022723"/>
    </source>
</evidence>
<dbReference type="GO" id="GO:0009229">
    <property type="term" value="P:thiamine diphosphate biosynthetic process"/>
    <property type="evidence" value="ECO:0007669"/>
    <property type="project" value="UniProtKB-UniRule"/>
</dbReference>
<feature type="binding site" evidence="9">
    <location>
        <position position="71"/>
    </location>
    <ligand>
        <name>Mg(2+)</name>
        <dbReference type="ChEBI" id="CHEBI:18420"/>
    </ligand>
</feature>
<comment type="function">
    <text evidence="9">Condenses 4-methyl-5-(beta-hydroxyethyl)thiazole monophosphate (THZ-P) and 2-methyl-4-amino-5-hydroxymethyl pyrimidine pyrophosphate (HMP-PP) to form thiamine monophosphate (TMP).</text>
</comment>
<evidence type="ECO:0000256" key="5">
    <source>
        <dbReference type="ARBA" id="ARBA00022977"/>
    </source>
</evidence>
<name>A0A1N6J847_9PROT</name>
<dbReference type="STRING" id="44575.SAMN05216419_100331"/>
<evidence type="ECO:0000256" key="9">
    <source>
        <dbReference type="HAMAP-Rule" id="MF_00097"/>
    </source>
</evidence>
<feature type="binding site" evidence="9">
    <location>
        <position position="90"/>
    </location>
    <ligand>
        <name>Mg(2+)</name>
        <dbReference type="ChEBI" id="CHEBI:18420"/>
    </ligand>
</feature>
<comment type="pathway">
    <text evidence="1 9 11">Cofactor biosynthesis; thiamine diphosphate biosynthesis; thiamine phosphate from 4-amino-2-methyl-5-diphosphomethylpyrimidine and 4-methyl-5-(2-phosphoethyl)-thiazole: step 1/1.</text>
</comment>
<dbReference type="InterPro" id="IPR036206">
    <property type="entry name" value="ThiamineP_synth_sf"/>
</dbReference>
<comment type="similarity">
    <text evidence="9 10">Belongs to the thiamine-phosphate synthase family.</text>
</comment>
<gene>
    <name evidence="9" type="primary">thiE</name>
    <name evidence="13" type="ORF">SAMN02743940_2387</name>
</gene>
<dbReference type="HAMAP" id="MF_00097">
    <property type="entry name" value="TMP_synthase"/>
    <property type="match status" value="1"/>
</dbReference>
<keyword evidence="14" id="KW-1185">Reference proteome</keyword>
<accession>A0A1N6J847</accession>
<keyword evidence="2 9" id="KW-0808">Transferase</keyword>
<dbReference type="NCBIfam" id="TIGR00693">
    <property type="entry name" value="thiE"/>
    <property type="match status" value="1"/>
</dbReference>
<comment type="catalytic activity">
    <reaction evidence="7 9 10">
        <text>2-(2-carboxy-4-methylthiazol-5-yl)ethyl phosphate + 4-amino-2-methyl-5-(diphosphooxymethyl)pyrimidine + 2 H(+) = thiamine phosphate + CO2 + diphosphate</text>
        <dbReference type="Rhea" id="RHEA:47848"/>
        <dbReference type="ChEBI" id="CHEBI:15378"/>
        <dbReference type="ChEBI" id="CHEBI:16526"/>
        <dbReference type="ChEBI" id="CHEBI:33019"/>
        <dbReference type="ChEBI" id="CHEBI:37575"/>
        <dbReference type="ChEBI" id="CHEBI:57841"/>
        <dbReference type="ChEBI" id="CHEBI:62890"/>
        <dbReference type="EC" id="2.5.1.3"/>
    </reaction>
</comment>
<dbReference type="Pfam" id="PF02581">
    <property type="entry name" value="TMP-TENI"/>
    <property type="match status" value="1"/>
</dbReference>
<feature type="domain" description="Thiamine phosphate synthase/TenI" evidence="12">
    <location>
        <begin position="9"/>
        <end position="188"/>
    </location>
</feature>
<dbReference type="GO" id="GO:0000287">
    <property type="term" value="F:magnesium ion binding"/>
    <property type="evidence" value="ECO:0007669"/>
    <property type="project" value="UniProtKB-UniRule"/>
</dbReference>
<feature type="binding site" evidence="9">
    <location>
        <begin position="136"/>
        <end position="138"/>
    </location>
    <ligand>
        <name>2-[(2R,5Z)-2-carboxy-4-methylthiazol-5(2H)-ylidene]ethyl phosphate</name>
        <dbReference type="ChEBI" id="CHEBI:62899"/>
    </ligand>
</feature>
<protein>
    <recommendedName>
        <fullName evidence="9">Thiamine-phosphate synthase</fullName>
        <shortName evidence="9">TP synthase</shortName>
        <shortName evidence="9">TPS</shortName>
        <ecNumber evidence="9">2.5.1.3</ecNumber>
    </recommendedName>
    <alternativeName>
        <fullName evidence="9">Thiamine-phosphate pyrophosphorylase</fullName>
        <shortName evidence="9">TMP pyrophosphorylase</shortName>
        <shortName evidence="9">TMP-PPase</shortName>
    </alternativeName>
</protein>
<evidence type="ECO:0000313" key="14">
    <source>
        <dbReference type="Proteomes" id="UP000185062"/>
    </source>
</evidence>
<dbReference type="GO" id="GO:0009228">
    <property type="term" value="P:thiamine biosynthetic process"/>
    <property type="evidence" value="ECO:0007669"/>
    <property type="project" value="UniProtKB-KW"/>
</dbReference>
<dbReference type="CDD" id="cd00564">
    <property type="entry name" value="TMP_TenI"/>
    <property type="match status" value="1"/>
</dbReference>
<evidence type="ECO:0000256" key="7">
    <source>
        <dbReference type="ARBA" id="ARBA00047851"/>
    </source>
</evidence>
<dbReference type="eggNOG" id="COG0352">
    <property type="taxonomic scope" value="Bacteria"/>
</dbReference>
<dbReference type="AlphaFoldDB" id="A0A1N6J847"/>
<keyword evidence="3 9" id="KW-0479">Metal-binding</keyword>
<sequence>MVCPEIGGLYAITPNQIDTEGLLIMTEQALAGGVRLIQYRNKAAGTELLREQAHALAHLCQKYSVPLIINDHLGLAIEVKAAGLHIGQTDISIREARYWLGKRKIIGASCYNCLDLAIRAEVQGFDYVAFGAFYASVTKPEAVPASIDLLHQAKKRLLTPVVAIGGINLINAEILIKNGSNAIAVCSTLFCAQNIQSTAKQFSRLFY</sequence>
<comment type="caution">
    <text evidence="9">Lacks conserved residue(s) required for the propagation of feature annotation.</text>
</comment>
<proteinExistence type="inferred from homology"/>
<evidence type="ECO:0000256" key="1">
    <source>
        <dbReference type="ARBA" id="ARBA00005165"/>
    </source>
</evidence>
<dbReference type="UniPathway" id="UPA00060">
    <property type="reaction ID" value="UER00141"/>
</dbReference>
<feature type="binding site" evidence="9">
    <location>
        <position position="139"/>
    </location>
    <ligand>
        <name>4-amino-2-methyl-5-(diphosphooxymethyl)pyrimidine</name>
        <dbReference type="ChEBI" id="CHEBI:57841"/>
    </ligand>
</feature>
<reference evidence="13 14" key="1">
    <citation type="submission" date="2016-12" db="EMBL/GenBank/DDBJ databases">
        <authorList>
            <person name="Song W.-J."/>
            <person name="Kurnit D.M."/>
        </authorList>
    </citation>
    <scope>NUCLEOTIDE SEQUENCE [LARGE SCALE GENOMIC DNA]</scope>
    <source>
        <strain evidence="13 14">ATCC 49181</strain>
    </source>
</reference>
<dbReference type="InterPro" id="IPR013785">
    <property type="entry name" value="Aldolase_TIM"/>
</dbReference>
<organism evidence="13 14">
    <name type="scientific">Nitrosomonas cryotolerans ATCC 49181</name>
    <dbReference type="NCBI Taxonomy" id="1131553"/>
    <lineage>
        <taxon>Bacteria</taxon>
        <taxon>Pseudomonadati</taxon>
        <taxon>Pseudomonadota</taxon>
        <taxon>Betaproteobacteria</taxon>
        <taxon>Nitrosomonadales</taxon>
        <taxon>Nitrosomonadaceae</taxon>
        <taxon>Nitrosomonas</taxon>
    </lineage>
</organism>
<feature type="binding site" evidence="9">
    <location>
        <begin position="38"/>
        <end position="42"/>
    </location>
    <ligand>
        <name>4-amino-2-methyl-5-(diphosphooxymethyl)pyrimidine</name>
        <dbReference type="ChEBI" id="CHEBI:57841"/>
    </ligand>
</feature>
<dbReference type="GO" id="GO:0004789">
    <property type="term" value="F:thiamine-phosphate diphosphorylase activity"/>
    <property type="evidence" value="ECO:0007669"/>
    <property type="project" value="UniProtKB-UniRule"/>
</dbReference>
<evidence type="ECO:0000256" key="6">
    <source>
        <dbReference type="ARBA" id="ARBA00047334"/>
    </source>
</evidence>
<comment type="cofactor">
    <cofactor evidence="9">
        <name>Mg(2+)</name>
        <dbReference type="ChEBI" id="CHEBI:18420"/>
    </cofactor>
    <text evidence="9">Binds 1 Mg(2+) ion per subunit.</text>
</comment>
<dbReference type="Gene3D" id="3.20.20.70">
    <property type="entry name" value="Aldolase class I"/>
    <property type="match status" value="1"/>
</dbReference>
<evidence type="ECO:0000256" key="8">
    <source>
        <dbReference type="ARBA" id="ARBA00047883"/>
    </source>
</evidence>
<dbReference type="InterPro" id="IPR034291">
    <property type="entry name" value="TMP_synthase"/>
</dbReference>
<dbReference type="EC" id="2.5.1.3" evidence="9"/>
<dbReference type="EMBL" id="FSRO01000001">
    <property type="protein sequence ID" value="SIO40500.1"/>
    <property type="molecule type" value="Genomic_DNA"/>
</dbReference>
<dbReference type="SUPFAM" id="SSF51391">
    <property type="entry name" value="Thiamin phosphate synthase"/>
    <property type="match status" value="1"/>
</dbReference>
<feature type="binding site" evidence="9">
    <location>
        <position position="109"/>
    </location>
    <ligand>
        <name>4-amino-2-methyl-5-(diphosphooxymethyl)pyrimidine</name>
        <dbReference type="ChEBI" id="CHEBI:57841"/>
    </ligand>
</feature>
<dbReference type="PANTHER" id="PTHR20857:SF15">
    <property type="entry name" value="THIAMINE-PHOSPHATE SYNTHASE"/>
    <property type="match status" value="1"/>
</dbReference>
<comment type="catalytic activity">
    <reaction evidence="6 9 10">
        <text>4-methyl-5-(2-phosphooxyethyl)-thiazole + 4-amino-2-methyl-5-(diphosphooxymethyl)pyrimidine + H(+) = thiamine phosphate + diphosphate</text>
        <dbReference type="Rhea" id="RHEA:22328"/>
        <dbReference type="ChEBI" id="CHEBI:15378"/>
        <dbReference type="ChEBI" id="CHEBI:33019"/>
        <dbReference type="ChEBI" id="CHEBI:37575"/>
        <dbReference type="ChEBI" id="CHEBI:57841"/>
        <dbReference type="ChEBI" id="CHEBI:58296"/>
        <dbReference type="EC" id="2.5.1.3"/>
    </reaction>
</comment>
<dbReference type="PANTHER" id="PTHR20857">
    <property type="entry name" value="THIAMINE-PHOSPHATE PYROPHOSPHORYLASE"/>
    <property type="match status" value="1"/>
</dbReference>
<dbReference type="RefSeq" id="WP_028460767.1">
    <property type="nucleotide sequence ID" value="NZ_FSRO01000001.1"/>
</dbReference>
<feature type="binding site" evidence="9">
    <location>
        <position position="70"/>
    </location>
    <ligand>
        <name>4-amino-2-methyl-5-(diphosphooxymethyl)pyrimidine</name>
        <dbReference type="ChEBI" id="CHEBI:57841"/>
    </ligand>
</feature>
<evidence type="ECO:0000256" key="11">
    <source>
        <dbReference type="RuleBase" id="RU004253"/>
    </source>
</evidence>
<evidence type="ECO:0000256" key="2">
    <source>
        <dbReference type="ARBA" id="ARBA00022679"/>
    </source>
</evidence>
<dbReference type="InterPro" id="IPR022998">
    <property type="entry name" value="ThiamineP_synth_TenI"/>
</dbReference>
<evidence type="ECO:0000313" key="13">
    <source>
        <dbReference type="EMBL" id="SIO40500.1"/>
    </source>
</evidence>
<keyword evidence="4 9" id="KW-0460">Magnesium</keyword>
<evidence type="ECO:0000259" key="12">
    <source>
        <dbReference type="Pfam" id="PF02581"/>
    </source>
</evidence>
<dbReference type="Proteomes" id="UP000185062">
    <property type="component" value="Unassembled WGS sequence"/>
</dbReference>
<evidence type="ECO:0000256" key="10">
    <source>
        <dbReference type="RuleBase" id="RU003826"/>
    </source>
</evidence>
<feature type="binding site" evidence="9">
    <location>
        <position position="166"/>
    </location>
    <ligand>
        <name>2-[(2R,5Z)-2-carboxy-4-methylthiazol-5(2H)-ylidene]ethyl phosphate</name>
        <dbReference type="ChEBI" id="CHEBI:62899"/>
    </ligand>
</feature>